<keyword evidence="1" id="KW-1133">Transmembrane helix</keyword>
<evidence type="ECO:0008006" key="4">
    <source>
        <dbReference type="Google" id="ProtNLM"/>
    </source>
</evidence>
<dbReference type="RefSeq" id="NP_203188.1">
    <property type="nucleotide sequence ID" value="NC_003083.1"/>
</dbReference>
<dbReference type="Proteomes" id="UP000203221">
    <property type="component" value="Segment"/>
</dbReference>
<dbReference type="OrthoDB" id="2143at10239"/>
<sequence>MHCLIIYTAALVLSGTSASKVISFEPINDASGLLFERIAALRHVSDERFVFVKSVDFTFLLQELAQYTEFLTNKRANATTCAIKLIKPHKPMSTKNRIKKDIASIKQLDVNFYEIDSNDMNNEVFDDEVDFNYIDNRQENVDYDNTHNVAHWTQLNISEARILLNNLTDKRVKVLPTVVAVTNASDINLKKCKDCNTIEEECAYLSDTYSRISRKFVIAAAFANTLDRLIKQTNRNKLNYTNNVLNDTNLLAEMRQLVRMLNNKNFSWTVDFEREMNARFDLSQTYKLHLYANQNVVVIFVILPLVKLPTSVYSLYKVVTVPFCRGTMCLMMVPSASYIAVTDTRNFYAPLPNNIRTVCKEFTGYDEFLCPETTRIATMESGVCEIEMFMGRYASDIDTLCDIRVADNNAKQVLMDTLVVGRKWLYSFAKNMSVGCLCNHYPMDVVVSVPPGVGLITTQPSNFCSIRIINTLILFNADTQLYATESITYEPRKQFDYNNYVDGSLLSQTSTPFADAVTDLTLTKLRLLRSRFHIRDYTAPPKTFFSPHNDLPQPRPDIVHSNNIVIVTIIVLFVCIVSALCVVMFYCMYRRHCFTARHNEIAVTFRNDEHQPIITINNDTGNRVNIAVPNNLQKAAMFPMQIKGNKLLN</sequence>
<dbReference type="Pfam" id="PF12259">
    <property type="entry name" value="Baculo_F"/>
    <property type="match status" value="1"/>
</dbReference>
<proteinExistence type="predicted"/>
<dbReference type="InterPro" id="IPR022048">
    <property type="entry name" value="Envelope_fusion-like"/>
</dbReference>
<keyword evidence="3" id="KW-1185">Reference proteome</keyword>
<keyword evidence="1" id="KW-0472">Membrane</keyword>
<dbReference type="GeneID" id="1727423"/>
<feature type="transmembrane region" description="Helical" evidence="1">
    <location>
        <begin position="564"/>
        <end position="589"/>
    </location>
</feature>
<reference evidence="2 3" key="1">
    <citation type="journal article" date="2002" name="J. Gen. Virol.">
        <title>Whole genome analysis of the Epiphyas postvittana nucleopolyhedrovirus.</title>
        <authorList>
            <person name="Hyink O."/>
            <person name="Dellow R.A."/>
            <person name="Olsen M.J."/>
            <person name="Caradoc-Davies K.M.B."/>
            <person name="Drake K."/>
            <person name="Herniou E.A."/>
            <person name="Cory J.S."/>
            <person name="O'Reilly D.R."/>
            <person name="Ward V.K."/>
        </authorList>
    </citation>
    <scope>NUCLEOTIDE SEQUENCE [LARGE SCALE GENOMIC DNA]</scope>
</reference>
<evidence type="ECO:0000313" key="2">
    <source>
        <dbReference type="EMBL" id="AAK85583.1"/>
    </source>
</evidence>
<dbReference type="KEGG" id="vg:1727423"/>
<organismHost>
    <name type="scientific">Lepidoptera</name>
    <name type="common">moths &amp; butterflies</name>
    <dbReference type="NCBI Taxonomy" id="7088"/>
</organismHost>
<dbReference type="EMBL" id="AY043265">
    <property type="protein sequence ID" value="AAK85583.1"/>
    <property type="molecule type" value="Genomic_DNA"/>
</dbReference>
<organism evidence="2 3">
    <name type="scientific">Epiphyas postvittana nucleopolyhedrovirus</name>
    <name type="common">EppoMNPV</name>
    <dbReference type="NCBI Taxonomy" id="70600"/>
    <lineage>
        <taxon>Viruses</taxon>
        <taxon>Viruses incertae sedis</taxon>
        <taxon>Naldaviricetes</taxon>
        <taxon>Lefavirales</taxon>
        <taxon>Baculoviridae</taxon>
        <taxon>Alphabaculovirus</taxon>
        <taxon>Alphabaculovirus eppostvittanae</taxon>
    </lineage>
</organism>
<name>Q91GN0_NPVEP</name>
<accession>Q91GN0</accession>
<protein>
    <recommendedName>
        <fullName evidence="4">Fusion protein</fullName>
    </recommendedName>
</protein>
<evidence type="ECO:0000313" key="3">
    <source>
        <dbReference type="Proteomes" id="UP000203221"/>
    </source>
</evidence>
<keyword evidence="1" id="KW-0812">Transmembrane</keyword>
<evidence type="ECO:0000256" key="1">
    <source>
        <dbReference type="SAM" id="Phobius"/>
    </source>
</evidence>